<dbReference type="RefSeq" id="WP_284222868.1">
    <property type="nucleotide sequence ID" value="NZ_BSOY01000046.1"/>
</dbReference>
<keyword evidence="7" id="KW-1185">Reference proteome</keyword>
<evidence type="ECO:0000256" key="2">
    <source>
        <dbReference type="ARBA" id="ARBA00022692"/>
    </source>
</evidence>
<organism evidence="6 7">
    <name type="scientific">Brevundimonas denitrificans</name>
    <dbReference type="NCBI Taxonomy" id="1443434"/>
    <lineage>
        <taxon>Bacteria</taxon>
        <taxon>Pseudomonadati</taxon>
        <taxon>Pseudomonadota</taxon>
        <taxon>Alphaproteobacteria</taxon>
        <taxon>Caulobacterales</taxon>
        <taxon>Caulobacteraceae</taxon>
        <taxon>Brevundimonas</taxon>
    </lineage>
</organism>
<dbReference type="Proteomes" id="UP001156921">
    <property type="component" value="Unassembled WGS sequence"/>
</dbReference>
<accession>A0ABQ6BKM1</accession>
<sequence length="230" mass="24286">MSDAAAPEPTVKTDSRLRQVVDFGGLLAFGLAFLVMRLRGMSGDEALVQATWFLVAGSAVGVAVGLIVEKRLALMPLLVGGFALVFGLLTLLTGDGLWVKVKVTALNLSLAVALIGGVLLGKQPLKALLGTVIPINDRAWRTLTLRYGVYFLAVAIVNELVRSEALVGWAAARIGRGDVDPADVWVSFRGVLWIASSAFGLSQIPLIMRNLTSPDAPVDPMAPTEPDTAP</sequence>
<comment type="caution">
    <text evidence="6">The sequence shown here is derived from an EMBL/GenBank/DDBJ whole genome shotgun (WGS) entry which is preliminary data.</text>
</comment>
<dbReference type="PANTHER" id="PTHR36917">
    <property type="entry name" value="INTRACELLULAR SEPTATION PROTEIN A-RELATED"/>
    <property type="match status" value="1"/>
</dbReference>
<evidence type="ECO:0000313" key="7">
    <source>
        <dbReference type="Proteomes" id="UP001156921"/>
    </source>
</evidence>
<keyword evidence="1" id="KW-1003">Cell membrane</keyword>
<name>A0ABQ6BKM1_9CAUL</name>
<dbReference type="Pfam" id="PF04279">
    <property type="entry name" value="IspA"/>
    <property type="match status" value="1"/>
</dbReference>
<gene>
    <name evidence="6" type="ORF">GCM10007859_20190</name>
</gene>
<protein>
    <submittedName>
        <fullName evidence="6">Intracellular septation protein A</fullName>
    </submittedName>
</protein>
<feature type="transmembrane region" description="Helical" evidence="5">
    <location>
        <begin position="73"/>
        <end position="92"/>
    </location>
</feature>
<dbReference type="PANTHER" id="PTHR36917:SF1">
    <property type="entry name" value="INNER MEMBRANE-SPANNING PROTEIN YCIB"/>
    <property type="match status" value="1"/>
</dbReference>
<feature type="transmembrane region" description="Helical" evidence="5">
    <location>
        <begin position="104"/>
        <end position="121"/>
    </location>
</feature>
<feature type="transmembrane region" description="Helical" evidence="5">
    <location>
        <begin position="20"/>
        <end position="38"/>
    </location>
</feature>
<reference evidence="7" key="1">
    <citation type="journal article" date="2019" name="Int. J. Syst. Evol. Microbiol.">
        <title>The Global Catalogue of Microorganisms (GCM) 10K type strain sequencing project: providing services to taxonomists for standard genome sequencing and annotation.</title>
        <authorList>
            <consortium name="The Broad Institute Genomics Platform"/>
            <consortium name="The Broad Institute Genome Sequencing Center for Infectious Disease"/>
            <person name="Wu L."/>
            <person name="Ma J."/>
        </authorList>
    </citation>
    <scope>NUCLEOTIDE SEQUENCE [LARGE SCALE GENOMIC DNA]</scope>
    <source>
        <strain evidence="7">NBRC 110107</strain>
    </source>
</reference>
<proteinExistence type="predicted"/>
<evidence type="ECO:0000256" key="1">
    <source>
        <dbReference type="ARBA" id="ARBA00022475"/>
    </source>
</evidence>
<dbReference type="InterPro" id="IPR006008">
    <property type="entry name" value="YciB"/>
</dbReference>
<dbReference type="EMBL" id="BSOY01000046">
    <property type="protein sequence ID" value="GLS01999.1"/>
    <property type="molecule type" value="Genomic_DNA"/>
</dbReference>
<keyword evidence="2 5" id="KW-0812">Transmembrane</keyword>
<keyword evidence="4 5" id="KW-0472">Membrane</keyword>
<evidence type="ECO:0000256" key="5">
    <source>
        <dbReference type="SAM" id="Phobius"/>
    </source>
</evidence>
<evidence type="ECO:0000313" key="6">
    <source>
        <dbReference type="EMBL" id="GLS01999.1"/>
    </source>
</evidence>
<feature type="transmembrane region" description="Helical" evidence="5">
    <location>
        <begin position="50"/>
        <end position="68"/>
    </location>
</feature>
<evidence type="ECO:0000256" key="3">
    <source>
        <dbReference type="ARBA" id="ARBA00022989"/>
    </source>
</evidence>
<evidence type="ECO:0000256" key="4">
    <source>
        <dbReference type="ARBA" id="ARBA00023136"/>
    </source>
</evidence>
<keyword evidence="3 5" id="KW-1133">Transmembrane helix</keyword>